<dbReference type="EMBL" id="JAIWYP010000007">
    <property type="protein sequence ID" value="KAH3803065.1"/>
    <property type="molecule type" value="Genomic_DNA"/>
</dbReference>
<dbReference type="Proteomes" id="UP000828390">
    <property type="component" value="Unassembled WGS sequence"/>
</dbReference>
<evidence type="ECO:0000313" key="1">
    <source>
        <dbReference type="EMBL" id="KAH3803065.1"/>
    </source>
</evidence>
<gene>
    <name evidence="1" type="ORF">DPMN_156764</name>
</gene>
<evidence type="ECO:0000313" key="2">
    <source>
        <dbReference type="Proteomes" id="UP000828390"/>
    </source>
</evidence>
<dbReference type="AlphaFoldDB" id="A0A9D4FQF2"/>
<reference evidence="1" key="1">
    <citation type="journal article" date="2019" name="bioRxiv">
        <title>The Genome of the Zebra Mussel, Dreissena polymorpha: A Resource for Invasive Species Research.</title>
        <authorList>
            <person name="McCartney M.A."/>
            <person name="Auch B."/>
            <person name="Kono T."/>
            <person name="Mallez S."/>
            <person name="Zhang Y."/>
            <person name="Obille A."/>
            <person name="Becker A."/>
            <person name="Abrahante J.E."/>
            <person name="Garbe J."/>
            <person name="Badalamenti J.P."/>
            <person name="Herman A."/>
            <person name="Mangelson H."/>
            <person name="Liachko I."/>
            <person name="Sullivan S."/>
            <person name="Sone E.D."/>
            <person name="Koren S."/>
            <person name="Silverstein K.A.T."/>
            <person name="Beckman K.B."/>
            <person name="Gohl D.M."/>
        </authorList>
    </citation>
    <scope>NUCLEOTIDE SEQUENCE</scope>
    <source>
        <strain evidence="1">Duluth1</strain>
        <tissue evidence="1">Whole animal</tissue>
    </source>
</reference>
<reference evidence="1" key="2">
    <citation type="submission" date="2020-11" db="EMBL/GenBank/DDBJ databases">
        <authorList>
            <person name="McCartney M.A."/>
            <person name="Auch B."/>
            <person name="Kono T."/>
            <person name="Mallez S."/>
            <person name="Becker A."/>
            <person name="Gohl D.M."/>
            <person name="Silverstein K.A.T."/>
            <person name="Koren S."/>
            <person name="Bechman K.B."/>
            <person name="Herman A."/>
            <person name="Abrahante J.E."/>
            <person name="Garbe J."/>
        </authorList>
    </citation>
    <scope>NUCLEOTIDE SEQUENCE</scope>
    <source>
        <strain evidence="1">Duluth1</strain>
        <tissue evidence="1">Whole animal</tissue>
    </source>
</reference>
<keyword evidence="2" id="KW-1185">Reference proteome</keyword>
<sequence>MKNTCMDRNVAEESRSLSLLLIWSMTTLNREFFLDESWSAVSWQGLRLTPSNVCPSPQASKTSAGGFQVVVVTPQAEVMSSQLLAMHLAGCSYPSEIQVTCRLKQPKHH</sequence>
<comment type="caution">
    <text evidence="1">The sequence shown here is derived from an EMBL/GenBank/DDBJ whole genome shotgun (WGS) entry which is preliminary data.</text>
</comment>
<accession>A0A9D4FQF2</accession>
<protein>
    <submittedName>
        <fullName evidence="1">Uncharacterized protein</fullName>
    </submittedName>
</protein>
<proteinExistence type="predicted"/>
<name>A0A9D4FQF2_DREPO</name>
<organism evidence="1 2">
    <name type="scientific">Dreissena polymorpha</name>
    <name type="common">Zebra mussel</name>
    <name type="synonym">Mytilus polymorpha</name>
    <dbReference type="NCBI Taxonomy" id="45954"/>
    <lineage>
        <taxon>Eukaryota</taxon>
        <taxon>Metazoa</taxon>
        <taxon>Spiralia</taxon>
        <taxon>Lophotrochozoa</taxon>
        <taxon>Mollusca</taxon>
        <taxon>Bivalvia</taxon>
        <taxon>Autobranchia</taxon>
        <taxon>Heteroconchia</taxon>
        <taxon>Euheterodonta</taxon>
        <taxon>Imparidentia</taxon>
        <taxon>Neoheterodontei</taxon>
        <taxon>Myida</taxon>
        <taxon>Dreissenoidea</taxon>
        <taxon>Dreissenidae</taxon>
        <taxon>Dreissena</taxon>
    </lineage>
</organism>